<dbReference type="EMBL" id="JAATIP010000110">
    <property type="protein sequence ID" value="KAF4371617.1"/>
    <property type="molecule type" value="Genomic_DNA"/>
</dbReference>
<feature type="transmembrane region" description="Helical" evidence="1">
    <location>
        <begin position="12"/>
        <end position="35"/>
    </location>
</feature>
<keyword evidence="1" id="KW-0812">Transmembrane</keyword>
<evidence type="ECO:0000256" key="1">
    <source>
        <dbReference type="SAM" id="Phobius"/>
    </source>
</evidence>
<proteinExistence type="predicted"/>
<dbReference type="Proteomes" id="UP000525078">
    <property type="component" value="Unassembled WGS sequence"/>
</dbReference>
<dbReference type="OrthoDB" id="665451at2759"/>
<evidence type="ECO:0008006" key="4">
    <source>
        <dbReference type="Google" id="ProtNLM"/>
    </source>
</evidence>
<sequence>MVKVPIEKAYLDVVLVPIGLLIMFVYHLFLLYRYINQPLATVLGYENRDKRIWADKVMQAENKTEVQSAIAVVASNITAATYMSTLSLALCSLIGTWVVNSSSNKLIPNEIIYGNTKSTILSIKYICLVTCFLLAFSFFVQSARHFVHANYLISTPGQGMHLRNKVGAAVTRGGEFWSIGLRALYVALSLLLWFFGPIPMVVSSLLLVVMLYHHDFKKVNDDEKEWCE</sequence>
<organism evidence="2 3">
    <name type="scientific">Cannabis sativa</name>
    <name type="common">Hemp</name>
    <name type="synonym">Marijuana</name>
    <dbReference type="NCBI Taxonomy" id="3483"/>
    <lineage>
        <taxon>Eukaryota</taxon>
        <taxon>Viridiplantae</taxon>
        <taxon>Streptophyta</taxon>
        <taxon>Embryophyta</taxon>
        <taxon>Tracheophyta</taxon>
        <taxon>Spermatophyta</taxon>
        <taxon>Magnoliopsida</taxon>
        <taxon>eudicotyledons</taxon>
        <taxon>Gunneridae</taxon>
        <taxon>Pentapetalae</taxon>
        <taxon>rosids</taxon>
        <taxon>fabids</taxon>
        <taxon>Rosales</taxon>
        <taxon>Cannabaceae</taxon>
        <taxon>Cannabis</taxon>
    </lineage>
</organism>
<accession>A0A7J6FLV3</accession>
<dbReference type="PANTHER" id="PTHR31168:SF21">
    <property type="entry name" value="EMB|CAB89385.1"/>
    <property type="match status" value="1"/>
</dbReference>
<reference evidence="2 3" key="1">
    <citation type="journal article" date="2020" name="bioRxiv">
        <title>Sequence and annotation of 42 cannabis genomes reveals extensive copy number variation in cannabinoid synthesis and pathogen resistance genes.</title>
        <authorList>
            <person name="Mckernan K.J."/>
            <person name="Helbert Y."/>
            <person name="Kane L.T."/>
            <person name="Ebling H."/>
            <person name="Zhang L."/>
            <person name="Liu B."/>
            <person name="Eaton Z."/>
            <person name="Mclaughlin S."/>
            <person name="Kingan S."/>
            <person name="Baybayan P."/>
            <person name="Concepcion G."/>
            <person name="Jordan M."/>
            <person name="Riva A."/>
            <person name="Barbazuk W."/>
            <person name="Harkins T."/>
        </authorList>
    </citation>
    <scope>NUCLEOTIDE SEQUENCE [LARGE SCALE GENOMIC DNA]</scope>
    <source>
        <strain evidence="3">cv. Jamaican Lion 4</strain>
        <tissue evidence="2">Leaf</tissue>
    </source>
</reference>
<evidence type="ECO:0000313" key="3">
    <source>
        <dbReference type="Proteomes" id="UP000525078"/>
    </source>
</evidence>
<protein>
    <recommendedName>
        <fullName evidence="4">DUF599 domain-containing protein</fullName>
    </recommendedName>
</protein>
<dbReference type="PANTHER" id="PTHR31168">
    <property type="entry name" value="OS02G0292800 PROTEIN"/>
    <property type="match status" value="1"/>
</dbReference>
<evidence type="ECO:0000313" key="2">
    <source>
        <dbReference type="EMBL" id="KAF4371617.1"/>
    </source>
</evidence>
<keyword evidence="1" id="KW-1133">Transmembrane helix</keyword>
<dbReference type="Pfam" id="PF04654">
    <property type="entry name" value="DUF599"/>
    <property type="match status" value="1"/>
</dbReference>
<gene>
    <name evidence="2" type="ORF">F8388_003227</name>
</gene>
<feature type="transmembrane region" description="Helical" evidence="1">
    <location>
        <begin position="183"/>
        <end position="212"/>
    </location>
</feature>
<feature type="transmembrane region" description="Helical" evidence="1">
    <location>
        <begin position="79"/>
        <end position="99"/>
    </location>
</feature>
<keyword evidence="1" id="KW-0472">Membrane</keyword>
<dbReference type="AlphaFoldDB" id="A0A7J6FLV3"/>
<dbReference type="InterPro" id="IPR006747">
    <property type="entry name" value="DUF599"/>
</dbReference>
<comment type="caution">
    <text evidence="2">The sequence shown here is derived from an EMBL/GenBank/DDBJ whole genome shotgun (WGS) entry which is preliminary data.</text>
</comment>
<name>A0A7J6FLV3_CANSA</name>
<feature type="transmembrane region" description="Helical" evidence="1">
    <location>
        <begin position="120"/>
        <end position="140"/>
    </location>
</feature>